<dbReference type="SUPFAM" id="SSF81901">
    <property type="entry name" value="HCP-like"/>
    <property type="match status" value="1"/>
</dbReference>
<proteinExistence type="predicted"/>
<evidence type="ECO:0000313" key="2">
    <source>
        <dbReference type="Proteomes" id="UP000553632"/>
    </source>
</evidence>
<gene>
    <name evidence="1" type="ORF">FOZ63_032660</name>
</gene>
<dbReference type="Proteomes" id="UP000553632">
    <property type="component" value="Unassembled WGS sequence"/>
</dbReference>
<dbReference type="InterPro" id="IPR011990">
    <property type="entry name" value="TPR-like_helical_dom_sf"/>
</dbReference>
<reference evidence="1 2" key="1">
    <citation type="submission" date="2020-04" db="EMBL/GenBank/DDBJ databases">
        <title>Perkinsus olseni comparative genomics.</title>
        <authorList>
            <person name="Bogema D.R."/>
        </authorList>
    </citation>
    <scope>NUCLEOTIDE SEQUENCE [LARGE SCALE GENOMIC DNA]</scope>
    <source>
        <strain evidence="1 2">ATCC PRA-207</strain>
    </source>
</reference>
<organism evidence="1 2">
    <name type="scientific">Perkinsus olseni</name>
    <name type="common">Perkinsus atlanticus</name>
    <dbReference type="NCBI Taxonomy" id="32597"/>
    <lineage>
        <taxon>Eukaryota</taxon>
        <taxon>Sar</taxon>
        <taxon>Alveolata</taxon>
        <taxon>Perkinsozoa</taxon>
        <taxon>Perkinsea</taxon>
        <taxon>Perkinsida</taxon>
        <taxon>Perkinsidae</taxon>
        <taxon>Perkinsus</taxon>
    </lineage>
</organism>
<sequence>MLFCSDTTGRVAHTGLFLRQCRLASAVLAFADFFSRQISGTAASLFVITDHLIECDMPRRDLESLYSELDRYIDFATAYRWFDSAALKGQFDAEFLIGLQTYFGVNRRGVGNRERGIKWLKRASWKGHGGAAWFLIRSLLCSSLEGFCTLSPHRSMSLDRNSTPTLENGRDH</sequence>
<accession>A0A7J6RW87</accession>
<protein>
    <submittedName>
        <fullName evidence="1">Uncharacterized protein</fullName>
    </submittedName>
</protein>
<dbReference type="AlphaFoldDB" id="A0A7J6RW87"/>
<name>A0A7J6RW87_PEROL</name>
<dbReference type="Gene3D" id="1.25.40.10">
    <property type="entry name" value="Tetratricopeptide repeat domain"/>
    <property type="match status" value="1"/>
</dbReference>
<comment type="caution">
    <text evidence="1">The sequence shown here is derived from an EMBL/GenBank/DDBJ whole genome shotgun (WGS) entry which is preliminary data.</text>
</comment>
<dbReference type="EMBL" id="JABANO010022867">
    <property type="protein sequence ID" value="KAF4724462.1"/>
    <property type="molecule type" value="Genomic_DNA"/>
</dbReference>
<keyword evidence="2" id="KW-1185">Reference proteome</keyword>
<evidence type="ECO:0000313" key="1">
    <source>
        <dbReference type="EMBL" id="KAF4724462.1"/>
    </source>
</evidence>